<keyword evidence="2" id="KW-0227">DNA damage</keyword>
<evidence type="ECO:0000256" key="4">
    <source>
        <dbReference type="ARBA" id="ARBA00022806"/>
    </source>
</evidence>
<comment type="caution">
    <text evidence="12">The sequence shown here is derived from an EMBL/GenBank/DDBJ whole genome shotgun (WGS) entry which is preliminary data.</text>
</comment>
<evidence type="ECO:0000256" key="3">
    <source>
        <dbReference type="ARBA" id="ARBA00022801"/>
    </source>
</evidence>
<evidence type="ECO:0000256" key="2">
    <source>
        <dbReference type="ARBA" id="ARBA00022763"/>
    </source>
</evidence>
<comment type="similarity">
    <text evidence="9">Belongs to the Lhr helicase family. Lhr-Core subfamily.</text>
</comment>
<dbReference type="PANTHER" id="PTHR47962:SF5">
    <property type="entry name" value="ATP-DEPENDENT HELICASE LHR-RELATED"/>
    <property type="match status" value="1"/>
</dbReference>
<evidence type="ECO:0000256" key="6">
    <source>
        <dbReference type="ARBA" id="ARBA00023125"/>
    </source>
</evidence>
<proteinExistence type="inferred from homology"/>
<dbReference type="Pfam" id="PF08494">
    <property type="entry name" value="DEAD_assoc"/>
    <property type="match status" value="1"/>
</dbReference>
<evidence type="ECO:0000313" key="12">
    <source>
        <dbReference type="EMBL" id="HGI86815.1"/>
    </source>
</evidence>
<evidence type="ECO:0000259" key="10">
    <source>
        <dbReference type="PROSITE" id="PS51192"/>
    </source>
</evidence>
<dbReference type="InterPro" id="IPR045628">
    <property type="entry name" value="Lhr_WH_dom"/>
</dbReference>
<evidence type="ECO:0000256" key="7">
    <source>
        <dbReference type="ARBA" id="ARBA00023204"/>
    </source>
</evidence>
<organism evidence="12">
    <name type="scientific">Ignisphaera aggregans</name>
    <dbReference type="NCBI Taxonomy" id="334771"/>
    <lineage>
        <taxon>Archaea</taxon>
        <taxon>Thermoproteota</taxon>
        <taxon>Thermoprotei</taxon>
        <taxon>Desulfurococcales</taxon>
        <taxon>Desulfurococcaceae</taxon>
        <taxon>Ignisphaera</taxon>
    </lineage>
</organism>
<dbReference type="InterPro" id="IPR014001">
    <property type="entry name" value="Helicase_ATP-bd"/>
</dbReference>
<dbReference type="SUPFAM" id="SSF52540">
    <property type="entry name" value="P-loop containing nucleoside triphosphate hydrolases"/>
    <property type="match status" value="1"/>
</dbReference>
<dbReference type="PIRSF" id="PIRSF037307">
    <property type="entry name" value="Lhr-like_helic_prd"/>
    <property type="match status" value="1"/>
</dbReference>
<keyword evidence="5" id="KW-0067">ATP-binding</keyword>
<dbReference type="PROSITE" id="PS51194">
    <property type="entry name" value="HELICASE_CTER"/>
    <property type="match status" value="1"/>
</dbReference>
<dbReference type="GO" id="GO:0006281">
    <property type="term" value="P:DNA repair"/>
    <property type="evidence" value="ECO:0007669"/>
    <property type="project" value="UniProtKB-KW"/>
</dbReference>
<evidence type="ECO:0000259" key="11">
    <source>
        <dbReference type="PROSITE" id="PS51194"/>
    </source>
</evidence>
<dbReference type="InterPro" id="IPR052511">
    <property type="entry name" value="ATP-dep_Helicase"/>
</dbReference>
<keyword evidence="8" id="KW-0413">Isomerase</keyword>
<dbReference type="SMART" id="SM00490">
    <property type="entry name" value="HELICc"/>
    <property type="match status" value="1"/>
</dbReference>
<dbReference type="InterPro" id="IPR013701">
    <property type="entry name" value="Lhr-like_DEAD/DEAH_assoc"/>
</dbReference>
<evidence type="ECO:0000256" key="1">
    <source>
        <dbReference type="ARBA" id="ARBA00022741"/>
    </source>
</evidence>
<dbReference type="GO" id="GO:0140097">
    <property type="term" value="F:catalytic activity, acting on DNA"/>
    <property type="evidence" value="ECO:0007669"/>
    <property type="project" value="UniProtKB-ARBA"/>
</dbReference>
<dbReference type="InterPro" id="IPR011545">
    <property type="entry name" value="DEAD/DEAH_box_helicase_dom"/>
</dbReference>
<feature type="domain" description="Helicase C-terminal" evidence="11">
    <location>
        <begin position="236"/>
        <end position="395"/>
    </location>
</feature>
<keyword evidence="7" id="KW-0234">DNA repair</keyword>
<dbReference type="PANTHER" id="PTHR47962">
    <property type="entry name" value="ATP-DEPENDENT HELICASE LHR-RELATED-RELATED"/>
    <property type="match status" value="1"/>
</dbReference>
<evidence type="ECO:0000256" key="8">
    <source>
        <dbReference type="ARBA" id="ARBA00023235"/>
    </source>
</evidence>
<protein>
    <submittedName>
        <fullName evidence="12">DEAD/DEAH box helicase</fullName>
    </submittedName>
</protein>
<dbReference type="AlphaFoldDB" id="A0A7C4BB94"/>
<dbReference type="Pfam" id="PF00271">
    <property type="entry name" value="Helicase_C"/>
    <property type="match status" value="1"/>
</dbReference>
<keyword evidence="3" id="KW-0378">Hydrolase</keyword>
<dbReference type="InterPro" id="IPR027417">
    <property type="entry name" value="P-loop_NTPase"/>
</dbReference>
<keyword evidence="1" id="KW-0547">Nucleotide-binding</keyword>
<keyword evidence="4 12" id="KW-0347">Helicase</keyword>
<dbReference type="Gene3D" id="3.40.50.300">
    <property type="entry name" value="P-loop containing nucleotide triphosphate hydrolases"/>
    <property type="match status" value="2"/>
</dbReference>
<evidence type="ECO:0000256" key="9">
    <source>
        <dbReference type="ARBA" id="ARBA00093467"/>
    </source>
</evidence>
<accession>A0A7C4BB94</accession>
<evidence type="ECO:0000256" key="5">
    <source>
        <dbReference type="ARBA" id="ARBA00022840"/>
    </source>
</evidence>
<dbReference type="InterPro" id="IPR017170">
    <property type="entry name" value="Lhr-like"/>
</dbReference>
<dbReference type="GO" id="GO:0004386">
    <property type="term" value="F:helicase activity"/>
    <property type="evidence" value="ECO:0007669"/>
    <property type="project" value="UniProtKB-KW"/>
</dbReference>
<dbReference type="PROSITE" id="PS51192">
    <property type="entry name" value="HELICASE_ATP_BIND_1"/>
    <property type="match status" value="1"/>
</dbReference>
<feature type="domain" description="Helicase ATP-binding" evidence="10">
    <location>
        <begin position="28"/>
        <end position="208"/>
    </location>
</feature>
<dbReference type="InterPro" id="IPR001650">
    <property type="entry name" value="Helicase_C-like"/>
</dbReference>
<keyword evidence="6" id="KW-0238">DNA-binding</keyword>
<dbReference type="GO" id="GO:0003677">
    <property type="term" value="F:DNA binding"/>
    <property type="evidence" value="ECO:0007669"/>
    <property type="project" value="UniProtKB-KW"/>
</dbReference>
<dbReference type="Pfam" id="PF00270">
    <property type="entry name" value="DEAD"/>
    <property type="match status" value="1"/>
</dbReference>
<dbReference type="Pfam" id="PF19306">
    <property type="entry name" value="WHD_Lhr"/>
    <property type="match status" value="1"/>
</dbReference>
<sequence>MSCEKKVLEYYIKLGFANLTEVQKMTYAKILDHDLDLIVSAPTGSGKTEAVVVPLLVKLAEKGSLSNEGILILYVTPLRALNRDLEKRLSNICNIFNCKVNVWHGDTSSTIRKRIIKTPPHILLTTPESLQILLIKREFVSHLSKLYAIIIDEVQELIQDERGAELLLAMERLDTALGRHIRRIALTAILNESNLRSIARAVFSNRHYDLVLASSKKRYEVNVVLSSENYQWGFFAIDDIVKKIVEIIKTEQYRQVLVFTNTRTSAEELSYLLKSEGKLNENTIGLHHGSLSRSIREAVEKGFKEGQIRVVISTSSLELGIDIGSVDLVVQNLSPRQVTKLLQRIGRAGHREEEISKGVIISPPIISELVESIVIAKRLEGGYLEPLSIHANSLDVLAHQLVGVALERDTTSLADFWRMIKKSPLFQDIGFDIVKKLAQFLSDIGLLVCQQNEHDFMCKPTKRGYVYYVTTNMIPDSNEYYARSIIDHKVIALLDEDFITLCNQDDVIVLGGRAWRVISLDYDGKTIWLSPLLSAEQVILPKWVGENIPVYEKVVREACSFLRRFCLCEDETCTSKLFDSYKLTESIRKFLITNKSDLCRVYPNDSILTIELHKVPKEGKSLIALYHCLGSKGSEAFSLLLLRILREYLNIGGSYKAHQLGTVILTNRPISIDELKKVLTIMVQLYKRGSLKEVIVEELKKSSLFKKRIIEVAKRMGVIAKNCGIEEIRKVLSALLNMELLVSETVRELLVENVDVKVVEGLLRKITENKRVRIVITKIASPFLQEIAQLGSLRYIIKSSTLPRKLIIEMAKHRLLNKKSKLLCLVCGKVFEITLGEYLTEKCADRNPFRCAVSCPHCTSKALAVIENDIELQELKKVLAKLKKERLARANISEYKNLEKTLKSADLVMEYGLAALIALHGIGIGVEFAKRVLAKSHDWESFMVNILEYEENYLRTRKYWD</sequence>
<dbReference type="GO" id="GO:0005524">
    <property type="term" value="F:ATP binding"/>
    <property type="evidence" value="ECO:0007669"/>
    <property type="project" value="UniProtKB-KW"/>
</dbReference>
<dbReference type="EMBL" id="DTFF01000002">
    <property type="protein sequence ID" value="HGI86815.1"/>
    <property type="molecule type" value="Genomic_DNA"/>
</dbReference>
<dbReference type="GO" id="GO:0016887">
    <property type="term" value="F:ATP hydrolysis activity"/>
    <property type="evidence" value="ECO:0007669"/>
    <property type="project" value="TreeGrafter"/>
</dbReference>
<name>A0A7C4BB94_9CREN</name>
<reference evidence="12" key="1">
    <citation type="journal article" date="2020" name="mSystems">
        <title>Genome- and Community-Level Interaction Insights into Carbon Utilization and Element Cycling Functions of Hydrothermarchaeota in Hydrothermal Sediment.</title>
        <authorList>
            <person name="Zhou Z."/>
            <person name="Liu Y."/>
            <person name="Xu W."/>
            <person name="Pan J."/>
            <person name="Luo Z.H."/>
            <person name="Li M."/>
        </authorList>
    </citation>
    <scope>NUCLEOTIDE SEQUENCE [LARGE SCALE GENOMIC DNA]</scope>
    <source>
        <strain evidence="12">SpSt-732</strain>
    </source>
</reference>
<gene>
    <name evidence="12" type="ORF">ENV14_00215</name>
</gene>
<dbReference type="SMART" id="SM00487">
    <property type="entry name" value="DEXDc"/>
    <property type="match status" value="1"/>
</dbReference>